<dbReference type="InterPro" id="IPR038720">
    <property type="entry name" value="YprB_RNase_H-like_dom"/>
</dbReference>
<evidence type="ECO:0000313" key="2">
    <source>
        <dbReference type="EMBL" id="EGD54156.1"/>
    </source>
</evidence>
<dbReference type="RefSeq" id="WP_009680312.1">
    <property type="nucleotide sequence ID" value="NZ_AEUD01000014.1"/>
</dbReference>
<organism evidence="2 3">
    <name type="scientific">Gordonia neofelifaecis NRRL B-59395</name>
    <dbReference type="NCBI Taxonomy" id="644548"/>
    <lineage>
        <taxon>Bacteria</taxon>
        <taxon>Bacillati</taxon>
        <taxon>Actinomycetota</taxon>
        <taxon>Actinomycetes</taxon>
        <taxon>Mycobacteriales</taxon>
        <taxon>Gordoniaceae</taxon>
        <taxon>Gordonia</taxon>
    </lineage>
</organism>
<dbReference type="eggNOG" id="COG2251">
    <property type="taxonomic scope" value="Bacteria"/>
</dbReference>
<protein>
    <submittedName>
        <fullName evidence="2">RecB family nuclease, putative</fullName>
    </submittedName>
</protein>
<dbReference type="NCBIfam" id="TIGR03491">
    <property type="entry name" value="TM0106 family RecB-like putative nuclease"/>
    <property type="match status" value="1"/>
</dbReference>
<evidence type="ECO:0000259" key="1">
    <source>
        <dbReference type="Pfam" id="PF13482"/>
    </source>
</evidence>
<dbReference type="InterPro" id="IPR019993">
    <property type="entry name" value="RecB_nuclease_TM0106_put"/>
</dbReference>
<gene>
    <name evidence="2" type="ORF">SCNU_15579</name>
</gene>
<accession>F1YMA7</accession>
<dbReference type="EMBL" id="AEUD01000014">
    <property type="protein sequence ID" value="EGD54156.1"/>
    <property type="molecule type" value="Genomic_DNA"/>
</dbReference>
<feature type="domain" description="YprB ribonuclease H-like" evidence="1">
    <location>
        <begin position="441"/>
        <end position="526"/>
    </location>
</feature>
<name>F1YMA7_9ACTN</name>
<reference evidence="2 3" key="1">
    <citation type="journal article" date="2011" name="J. Bacteriol.">
        <title>Draft Genome Sequence of Gordonia neofelifaecis NRRL B-59395, a Cholesterol-Degrading Actinomycete.</title>
        <authorList>
            <person name="Ge F."/>
            <person name="Li W."/>
            <person name="Chen G."/>
            <person name="Liu Y."/>
            <person name="Zhang G."/>
            <person name="Yong B."/>
            <person name="Wang Q."/>
            <person name="Wang N."/>
            <person name="Huang Z."/>
            <person name="Li W."/>
            <person name="Wang J."/>
            <person name="Wu C."/>
            <person name="Xie Q."/>
            <person name="Liu G."/>
        </authorList>
    </citation>
    <scope>NUCLEOTIDE SEQUENCE [LARGE SCALE GENOMIC DNA]</scope>
    <source>
        <strain evidence="2 3">NRRL B-59395</strain>
    </source>
</reference>
<comment type="caution">
    <text evidence="2">The sequence shown here is derived from an EMBL/GenBank/DDBJ whole genome shotgun (WGS) entry which is preliminary data.</text>
</comment>
<proteinExistence type="predicted"/>
<dbReference type="STRING" id="644548.SCNU_15579"/>
<keyword evidence="3" id="KW-1185">Reference proteome</keyword>
<dbReference type="Proteomes" id="UP000035065">
    <property type="component" value="Unassembled WGS sequence"/>
</dbReference>
<evidence type="ECO:0000313" key="3">
    <source>
        <dbReference type="Proteomes" id="UP000035065"/>
    </source>
</evidence>
<dbReference type="OrthoDB" id="3274988at2"/>
<dbReference type="Pfam" id="PF13482">
    <property type="entry name" value="RNase_H_2"/>
    <property type="match status" value="1"/>
</dbReference>
<dbReference type="AlphaFoldDB" id="F1YMA7"/>
<sequence>MGSAILGARNLTGCEHRLALDFSPRDDVVTEPETAEANRRIEAAQAHRRTVLDLIAGLQSGRPEGAVVAVNEADHRARAAATVAAMDAGAEWILQASLPTDVERGRRGHAEALLRRGDGYLPIIVVNHRVTTVVAEPRAGETPSLLTSPLFGWHPEPDATRAFRSQRRDVMRLAQLAAMLDELGRLDVPRDEAVGGLIGLDADCIVVVPLGDAAADYDATFARRRAIAGGEVRTAPRRVSECRSCHWWPRCEAELTDRRDVSLVVGGNQGQVLRDAGVLTIDQLADYRGAQPDDWTGAIPFEDTVVSAKCWVRDIPLARRRHRPRVQRADIEVDVDMESYSERGAYMWGTLLTDNTDASRPVVYRPFVTWDPLPSRDEGRSFAAFWAWLMTERNAARDAGKTFAAYCYSQHAENRWLRGSADRFGDMPGVPSRASVDAFISSREWVDVFEAVGDNFVCPKGKGLKRIAPVAGFNWRDDEAGGEASMEWYAAAVGLDGTLRDETQRARLLQYNEDDVRATKVLREWISGDDVLALPLSADLLAENA</sequence>